<accession>A0A016APB2</accession>
<sequence length="41" mass="5085">MMHPKWKISSRIYKKIKEDLYNSMSSFHYFYLLFSFEEGAM</sequence>
<name>A0A016APB2_BACFG</name>
<gene>
    <name evidence="1" type="ORF">M123_2402</name>
</gene>
<comment type="caution">
    <text evidence="1">The sequence shown here is derived from an EMBL/GenBank/DDBJ whole genome shotgun (WGS) entry which is preliminary data.</text>
</comment>
<organism evidence="1 2">
    <name type="scientific">Bacteroides fragilis str. 3976T8</name>
    <dbReference type="NCBI Taxonomy" id="1339314"/>
    <lineage>
        <taxon>Bacteria</taxon>
        <taxon>Pseudomonadati</taxon>
        <taxon>Bacteroidota</taxon>
        <taxon>Bacteroidia</taxon>
        <taxon>Bacteroidales</taxon>
        <taxon>Bacteroidaceae</taxon>
        <taxon>Bacteroides</taxon>
    </lineage>
</organism>
<proteinExistence type="predicted"/>
<dbReference type="AlphaFoldDB" id="A0A016APB2"/>
<dbReference type="Proteomes" id="UP000020938">
    <property type="component" value="Unassembled WGS sequence"/>
</dbReference>
<protein>
    <submittedName>
        <fullName evidence="1">Uncharacterized protein</fullName>
    </submittedName>
</protein>
<reference evidence="1 2" key="1">
    <citation type="submission" date="2014-02" db="EMBL/GenBank/DDBJ databases">
        <authorList>
            <person name="Sears C."/>
            <person name="Carroll K."/>
            <person name="Sack B.R."/>
            <person name="Qadri F."/>
            <person name="Myers L.L."/>
            <person name="Chung G.-T."/>
            <person name="Escheverria P."/>
            <person name="Fraser C.M."/>
            <person name="Sadzewicz L."/>
            <person name="Shefchek K.A."/>
            <person name="Tallon L."/>
            <person name="Das S.P."/>
            <person name="Daugherty S."/>
            <person name="Mongodin E.F."/>
        </authorList>
    </citation>
    <scope>NUCLEOTIDE SEQUENCE [LARGE SCALE GENOMIC DNA]</scope>
    <source>
        <strain evidence="1 2">3976T8</strain>
    </source>
</reference>
<evidence type="ECO:0000313" key="1">
    <source>
        <dbReference type="EMBL" id="EXZ73240.1"/>
    </source>
</evidence>
<dbReference type="EMBL" id="JGDS01000051">
    <property type="protein sequence ID" value="EXZ73240.1"/>
    <property type="molecule type" value="Genomic_DNA"/>
</dbReference>
<evidence type="ECO:0000313" key="2">
    <source>
        <dbReference type="Proteomes" id="UP000020938"/>
    </source>
</evidence>